<feature type="domain" description="EamA" evidence="2">
    <location>
        <begin position="162"/>
        <end position="292"/>
    </location>
</feature>
<dbReference type="InterPro" id="IPR037185">
    <property type="entry name" value="EmrE-like"/>
</dbReference>
<sequence length="299" mass="30333">MRAMTGTGVDNAGAGRATGIGVVAILLWAALALLTVRAGGVPPFQLLALSFGVAFIGGVCVLLPRGRAALAEMRQPAGAWLLSFGGIFSYHALYFFALSHAPAAQASLIAYLWPLFIVLFSALAPGERLQARHLAGAVLGLAGTALIALERDGGAGSAWPLAGIAAAFGCALIWSGYSVLNRRYASAPSSMMVGVCGLVAVAGAVCHGLLETTAPVSGGQWAAIVLLGLGPTGLAFLAWDYATKHGHLALLGPLSYLAPLLSTVLLVVTGATPARLTLLLAALLIIAGSAVATFAGRRR</sequence>
<dbReference type="SUPFAM" id="SSF103481">
    <property type="entry name" value="Multidrug resistance efflux transporter EmrE"/>
    <property type="match status" value="2"/>
</dbReference>
<dbReference type="Pfam" id="PF00892">
    <property type="entry name" value="EamA"/>
    <property type="match status" value="2"/>
</dbReference>
<feature type="transmembrane region" description="Helical" evidence="1">
    <location>
        <begin position="192"/>
        <end position="210"/>
    </location>
</feature>
<dbReference type="AlphaFoldDB" id="A0A1W6Z130"/>
<dbReference type="PANTHER" id="PTHR22911">
    <property type="entry name" value="ACYL-MALONYL CONDENSING ENZYME-RELATED"/>
    <property type="match status" value="1"/>
</dbReference>
<evidence type="ECO:0000256" key="1">
    <source>
        <dbReference type="SAM" id="Phobius"/>
    </source>
</evidence>
<gene>
    <name evidence="3" type="ORF">CAL13_13035</name>
</gene>
<keyword evidence="1" id="KW-0472">Membrane</keyword>
<organism evidence="3 4">
    <name type="scientific">Bordetella genomosp. 9</name>
    <dbReference type="NCBI Taxonomy" id="1416803"/>
    <lineage>
        <taxon>Bacteria</taxon>
        <taxon>Pseudomonadati</taxon>
        <taxon>Pseudomonadota</taxon>
        <taxon>Betaproteobacteria</taxon>
        <taxon>Burkholderiales</taxon>
        <taxon>Alcaligenaceae</taxon>
        <taxon>Bordetella</taxon>
    </lineage>
</organism>
<dbReference type="Proteomes" id="UP000194139">
    <property type="component" value="Chromosome"/>
</dbReference>
<keyword evidence="1" id="KW-0812">Transmembrane</keyword>
<dbReference type="EMBL" id="CP021109">
    <property type="protein sequence ID" value="ARP87028.1"/>
    <property type="molecule type" value="Genomic_DNA"/>
</dbReference>
<protein>
    <submittedName>
        <fullName evidence="3">EamA family transporter</fullName>
    </submittedName>
</protein>
<feature type="transmembrane region" description="Helical" evidence="1">
    <location>
        <begin position="44"/>
        <end position="65"/>
    </location>
</feature>
<feature type="transmembrane region" description="Helical" evidence="1">
    <location>
        <begin position="103"/>
        <end position="124"/>
    </location>
</feature>
<feature type="transmembrane region" description="Helical" evidence="1">
    <location>
        <begin position="248"/>
        <end position="268"/>
    </location>
</feature>
<feature type="transmembrane region" description="Helical" evidence="1">
    <location>
        <begin position="20"/>
        <end position="38"/>
    </location>
</feature>
<feature type="transmembrane region" description="Helical" evidence="1">
    <location>
        <begin position="161"/>
        <end position="180"/>
    </location>
</feature>
<keyword evidence="4" id="KW-1185">Reference proteome</keyword>
<evidence type="ECO:0000313" key="3">
    <source>
        <dbReference type="EMBL" id="ARP87028.1"/>
    </source>
</evidence>
<keyword evidence="1" id="KW-1133">Transmembrane helix</keyword>
<dbReference type="InterPro" id="IPR000620">
    <property type="entry name" value="EamA_dom"/>
</dbReference>
<reference evidence="3 4" key="1">
    <citation type="submission" date="2017-05" db="EMBL/GenBank/DDBJ databases">
        <title>Complete and WGS of Bordetella genogroups.</title>
        <authorList>
            <person name="Spilker T."/>
            <person name="LiPuma J."/>
        </authorList>
    </citation>
    <scope>NUCLEOTIDE SEQUENCE [LARGE SCALE GENOMIC DNA]</scope>
    <source>
        <strain evidence="3 4">AU17164</strain>
    </source>
</reference>
<feature type="transmembrane region" description="Helical" evidence="1">
    <location>
        <begin position="274"/>
        <end position="295"/>
    </location>
</feature>
<proteinExistence type="predicted"/>
<feature type="transmembrane region" description="Helical" evidence="1">
    <location>
        <begin position="77"/>
        <end position="97"/>
    </location>
</feature>
<dbReference type="GO" id="GO:0016020">
    <property type="term" value="C:membrane"/>
    <property type="evidence" value="ECO:0007669"/>
    <property type="project" value="InterPro"/>
</dbReference>
<feature type="domain" description="EamA" evidence="2">
    <location>
        <begin position="21"/>
        <end position="148"/>
    </location>
</feature>
<dbReference type="PANTHER" id="PTHR22911:SF76">
    <property type="entry name" value="EAMA DOMAIN-CONTAINING PROTEIN"/>
    <property type="match status" value="1"/>
</dbReference>
<evidence type="ECO:0000313" key="4">
    <source>
        <dbReference type="Proteomes" id="UP000194139"/>
    </source>
</evidence>
<dbReference type="RefSeq" id="WP_086072615.1">
    <property type="nucleotide sequence ID" value="NZ_CP021109.1"/>
</dbReference>
<name>A0A1W6Z130_9BORD</name>
<accession>A0A1W6Z130</accession>
<feature type="transmembrane region" description="Helical" evidence="1">
    <location>
        <begin position="222"/>
        <end position="241"/>
    </location>
</feature>
<feature type="transmembrane region" description="Helical" evidence="1">
    <location>
        <begin position="131"/>
        <end position="149"/>
    </location>
</feature>
<evidence type="ECO:0000259" key="2">
    <source>
        <dbReference type="Pfam" id="PF00892"/>
    </source>
</evidence>